<accession>A0A9D4JD93</accession>
<comment type="caution">
    <text evidence="1">The sequence shown here is derived from an EMBL/GenBank/DDBJ whole genome shotgun (WGS) entry which is preliminary data.</text>
</comment>
<gene>
    <name evidence="1" type="ORF">DPMN_137058</name>
</gene>
<evidence type="ECO:0000313" key="2">
    <source>
        <dbReference type="Proteomes" id="UP000828390"/>
    </source>
</evidence>
<name>A0A9D4JD93_DREPO</name>
<proteinExistence type="predicted"/>
<dbReference type="Proteomes" id="UP000828390">
    <property type="component" value="Unassembled WGS sequence"/>
</dbReference>
<dbReference type="EMBL" id="JAIWYP010000006">
    <property type="protein sequence ID" value="KAH3808701.1"/>
    <property type="molecule type" value="Genomic_DNA"/>
</dbReference>
<organism evidence="1 2">
    <name type="scientific">Dreissena polymorpha</name>
    <name type="common">Zebra mussel</name>
    <name type="synonym">Mytilus polymorpha</name>
    <dbReference type="NCBI Taxonomy" id="45954"/>
    <lineage>
        <taxon>Eukaryota</taxon>
        <taxon>Metazoa</taxon>
        <taxon>Spiralia</taxon>
        <taxon>Lophotrochozoa</taxon>
        <taxon>Mollusca</taxon>
        <taxon>Bivalvia</taxon>
        <taxon>Autobranchia</taxon>
        <taxon>Heteroconchia</taxon>
        <taxon>Euheterodonta</taxon>
        <taxon>Imparidentia</taxon>
        <taxon>Neoheterodontei</taxon>
        <taxon>Myida</taxon>
        <taxon>Dreissenoidea</taxon>
        <taxon>Dreissenidae</taxon>
        <taxon>Dreissena</taxon>
    </lineage>
</organism>
<dbReference type="AlphaFoldDB" id="A0A9D4JD93"/>
<protein>
    <submittedName>
        <fullName evidence="1">Uncharacterized protein</fullName>
    </submittedName>
</protein>
<keyword evidence="2" id="KW-1185">Reference proteome</keyword>
<reference evidence="1" key="1">
    <citation type="journal article" date="2019" name="bioRxiv">
        <title>The Genome of the Zebra Mussel, Dreissena polymorpha: A Resource for Invasive Species Research.</title>
        <authorList>
            <person name="McCartney M.A."/>
            <person name="Auch B."/>
            <person name="Kono T."/>
            <person name="Mallez S."/>
            <person name="Zhang Y."/>
            <person name="Obille A."/>
            <person name="Becker A."/>
            <person name="Abrahante J.E."/>
            <person name="Garbe J."/>
            <person name="Badalamenti J.P."/>
            <person name="Herman A."/>
            <person name="Mangelson H."/>
            <person name="Liachko I."/>
            <person name="Sullivan S."/>
            <person name="Sone E.D."/>
            <person name="Koren S."/>
            <person name="Silverstein K.A.T."/>
            <person name="Beckman K.B."/>
            <person name="Gohl D.M."/>
        </authorList>
    </citation>
    <scope>NUCLEOTIDE SEQUENCE</scope>
    <source>
        <strain evidence="1">Duluth1</strain>
        <tissue evidence="1">Whole animal</tissue>
    </source>
</reference>
<sequence length="77" mass="8826">MVMTDNQRNGYYRRLSAFVAQDDDRLVKTSDGLTQLLAPAKNGKKQVKKARKYKDSATDLTVPVDIDRQILHKNTFQ</sequence>
<evidence type="ECO:0000313" key="1">
    <source>
        <dbReference type="EMBL" id="KAH3808701.1"/>
    </source>
</evidence>
<reference evidence="1" key="2">
    <citation type="submission" date="2020-11" db="EMBL/GenBank/DDBJ databases">
        <authorList>
            <person name="McCartney M.A."/>
            <person name="Auch B."/>
            <person name="Kono T."/>
            <person name="Mallez S."/>
            <person name="Becker A."/>
            <person name="Gohl D.M."/>
            <person name="Silverstein K.A.T."/>
            <person name="Koren S."/>
            <person name="Bechman K.B."/>
            <person name="Herman A."/>
            <person name="Abrahante J.E."/>
            <person name="Garbe J."/>
        </authorList>
    </citation>
    <scope>NUCLEOTIDE SEQUENCE</scope>
    <source>
        <strain evidence="1">Duluth1</strain>
        <tissue evidence="1">Whole animal</tissue>
    </source>
</reference>